<evidence type="ECO:0008006" key="3">
    <source>
        <dbReference type="Google" id="ProtNLM"/>
    </source>
</evidence>
<dbReference type="SUPFAM" id="SSF53335">
    <property type="entry name" value="S-adenosyl-L-methionine-dependent methyltransferases"/>
    <property type="match status" value="1"/>
</dbReference>
<gene>
    <name evidence="1" type="ORF">A3C90_00515</name>
</gene>
<proteinExistence type="predicted"/>
<name>A0A1F6MHH8_9BACT</name>
<organism evidence="1 2">
    <name type="scientific">Candidatus Magasanikbacteria bacterium RIFCSPHIGHO2_02_FULL_51_14</name>
    <dbReference type="NCBI Taxonomy" id="1798683"/>
    <lineage>
        <taxon>Bacteria</taxon>
        <taxon>Candidatus Magasanikiibacteriota</taxon>
    </lineage>
</organism>
<dbReference type="InterPro" id="IPR029063">
    <property type="entry name" value="SAM-dependent_MTases_sf"/>
</dbReference>
<evidence type="ECO:0000313" key="1">
    <source>
        <dbReference type="EMBL" id="OGH71089.1"/>
    </source>
</evidence>
<dbReference type="STRING" id="1798683.A3C90_00515"/>
<dbReference type="AlphaFoldDB" id="A0A1F6MHH8"/>
<evidence type="ECO:0000313" key="2">
    <source>
        <dbReference type="Proteomes" id="UP000177457"/>
    </source>
</evidence>
<dbReference type="CDD" id="cd02440">
    <property type="entry name" value="AdoMet_MTases"/>
    <property type="match status" value="1"/>
</dbReference>
<dbReference type="EMBL" id="MFQE01000036">
    <property type="protein sequence ID" value="OGH71089.1"/>
    <property type="molecule type" value="Genomic_DNA"/>
</dbReference>
<comment type="caution">
    <text evidence="1">The sequence shown here is derived from an EMBL/GenBank/DDBJ whole genome shotgun (WGS) entry which is preliminary data.</text>
</comment>
<sequence>MPEKNWRTEFAKIWVKYWTAPARPTAGSLAFLRNKIVQFPKTNPSVLILGSTSEFRDMMIDLGIRPTVVDFSRDNYDILSGAMKYKDRYRENEAYVEADWRTMDLGRQFDIILTDAAFNVVPKDSNRQLLSNIVKQLLPDGIFIDRIHQVPPGYETFNFFEEVKEHKKDIDERSLYEVFGTPMYYAVQKEENEPIPLQEVAQLSDECLLRGLITREQYDEYRRLGKHDAEGFVFFLPTSAFVEERVREFFDVAETFVDRDWPFYSEFYPVYLMKKK</sequence>
<dbReference type="Proteomes" id="UP000177457">
    <property type="component" value="Unassembled WGS sequence"/>
</dbReference>
<accession>A0A1F6MHH8</accession>
<reference evidence="1 2" key="1">
    <citation type="journal article" date="2016" name="Nat. Commun.">
        <title>Thousands of microbial genomes shed light on interconnected biogeochemical processes in an aquifer system.</title>
        <authorList>
            <person name="Anantharaman K."/>
            <person name="Brown C.T."/>
            <person name="Hug L.A."/>
            <person name="Sharon I."/>
            <person name="Castelle C.J."/>
            <person name="Probst A.J."/>
            <person name="Thomas B.C."/>
            <person name="Singh A."/>
            <person name="Wilkins M.J."/>
            <person name="Karaoz U."/>
            <person name="Brodie E.L."/>
            <person name="Williams K.H."/>
            <person name="Hubbard S.S."/>
            <person name="Banfield J.F."/>
        </authorList>
    </citation>
    <scope>NUCLEOTIDE SEQUENCE [LARGE SCALE GENOMIC DNA]</scope>
</reference>
<protein>
    <recommendedName>
        <fullName evidence="3">Methyltransferase domain-containing protein</fullName>
    </recommendedName>
</protein>
<dbReference type="Gene3D" id="3.40.50.150">
    <property type="entry name" value="Vaccinia Virus protein VP39"/>
    <property type="match status" value="1"/>
</dbReference>